<accession>W3XKQ0</accession>
<dbReference type="HOGENOM" id="CLU_015092_2_0_1"/>
<keyword evidence="1" id="KW-0472">Membrane</keyword>
<dbReference type="EMBL" id="KI912110">
    <property type="protein sequence ID" value="ETS85801.1"/>
    <property type="molecule type" value="Genomic_DNA"/>
</dbReference>
<dbReference type="KEGG" id="pfy:PFICI_03826"/>
<keyword evidence="1" id="KW-0812">Transmembrane</keyword>
<keyword evidence="1" id="KW-1133">Transmembrane helix</keyword>
<feature type="transmembrane region" description="Helical" evidence="1">
    <location>
        <begin position="50"/>
        <end position="73"/>
    </location>
</feature>
<dbReference type="PANTHER" id="PTHR35394">
    <property type="entry name" value="DUF3176 DOMAIN-CONTAINING PROTEIN"/>
    <property type="match status" value="1"/>
</dbReference>
<dbReference type="SUPFAM" id="SSF53474">
    <property type="entry name" value="alpha/beta-Hydrolases"/>
    <property type="match status" value="1"/>
</dbReference>
<dbReference type="InterPro" id="IPR029058">
    <property type="entry name" value="AB_hydrolase_fold"/>
</dbReference>
<evidence type="ECO:0000256" key="1">
    <source>
        <dbReference type="SAM" id="Phobius"/>
    </source>
</evidence>
<dbReference type="OMA" id="GQSKWLH"/>
<protein>
    <submittedName>
        <fullName evidence="2">Uncharacterized protein</fullName>
    </submittedName>
</protein>
<dbReference type="PANTHER" id="PTHR35394:SF5">
    <property type="entry name" value="DUF3176 DOMAIN-CONTAINING PROTEIN"/>
    <property type="match status" value="1"/>
</dbReference>
<evidence type="ECO:0000313" key="3">
    <source>
        <dbReference type="Proteomes" id="UP000030651"/>
    </source>
</evidence>
<dbReference type="AlphaFoldDB" id="W3XKQ0"/>
<sequence length="692" mass="77550">MAPNYRIKVPWVYERTHSIDAEVELSDPSHDHPENTSMVEEHSNSLSHNAWGLEVLTSIASLLIFCVIIVIFIRMDNRPLTYWTFSISINAIISILTTMCTAAMMHNVSSFISQLKWLHFKGKQDRLYNLEYFDGASRGPYGSIVLISRVRWNLATLGALITISRLGFAPFTQQVIDLQPRNVTIEDPSATFGFSHEYDRHFTHRDLANTGTDNLKQDPSMEAAILQGVYNITTPSVFSCPGTCSWNSSYISIGFKSVCENVTTTTLKTKTCVFDNDGSVTICNMTTPKGIGLSLTSQDTNYATILQLNDTLPPMDMIPDIVNIAVYRSSIKPNGNITQGWNENITECTLSMAAYNYSGAYAQGNTFSFASIDEVKIASDLWNWQFNEWHDVADNDLEIGQIWTNGSEAGVPRLVLGYGDFTSLRAYFQSDMILTEWRDGGGWPNTNYGISPALIGDVNLPGLFEKMAESMTDYLRSGPNHQLANGTSIESVVFVSIRWPWMIGPACVELAAAVFALLTIFRSKKYQQVPLWKSSITAVLDYHHDKELALLRNGQPLVHRQQNLDFIPEWERVVIPPFDYLLEEKRCEVDSERLALFSYSFGDYLAAPAAAFEPRISAVLLNGGVWDTFDSFSAPLSLALLQHHCQSIARSTRFTYNPLASPTATPDATIMWPDHCITVSWLRDILAKHHRG</sequence>
<gene>
    <name evidence="2" type="ORF">PFICI_03826</name>
</gene>
<name>W3XKQ0_PESFW</name>
<dbReference type="GeneID" id="19268839"/>
<dbReference type="InterPro" id="IPR021514">
    <property type="entry name" value="DUF3176"/>
</dbReference>
<reference evidence="3" key="1">
    <citation type="journal article" date="2015" name="BMC Genomics">
        <title>Genomic and transcriptomic analysis of the endophytic fungus Pestalotiopsis fici reveals its lifestyle and high potential for synthesis of natural products.</title>
        <authorList>
            <person name="Wang X."/>
            <person name="Zhang X."/>
            <person name="Liu L."/>
            <person name="Xiang M."/>
            <person name="Wang W."/>
            <person name="Sun X."/>
            <person name="Che Y."/>
            <person name="Guo L."/>
            <person name="Liu G."/>
            <person name="Guo L."/>
            <person name="Wang C."/>
            <person name="Yin W.B."/>
            <person name="Stadler M."/>
            <person name="Zhang X."/>
            <person name="Liu X."/>
        </authorList>
    </citation>
    <scope>NUCLEOTIDE SEQUENCE [LARGE SCALE GENOMIC DNA]</scope>
    <source>
        <strain evidence="3">W106-1 / CGMCC3.15140</strain>
    </source>
</reference>
<proteinExistence type="predicted"/>
<feature type="transmembrane region" description="Helical" evidence="1">
    <location>
        <begin position="80"/>
        <end position="105"/>
    </location>
</feature>
<dbReference type="Pfam" id="PF11374">
    <property type="entry name" value="DUF3176"/>
    <property type="match status" value="1"/>
</dbReference>
<keyword evidence="3" id="KW-1185">Reference proteome</keyword>
<dbReference type="InParanoid" id="W3XKQ0"/>
<dbReference type="Proteomes" id="UP000030651">
    <property type="component" value="Unassembled WGS sequence"/>
</dbReference>
<organism evidence="2 3">
    <name type="scientific">Pestalotiopsis fici (strain W106-1 / CGMCC3.15140)</name>
    <dbReference type="NCBI Taxonomy" id="1229662"/>
    <lineage>
        <taxon>Eukaryota</taxon>
        <taxon>Fungi</taxon>
        <taxon>Dikarya</taxon>
        <taxon>Ascomycota</taxon>
        <taxon>Pezizomycotina</taxon>
        <taxon>Sordariomycetes</taxon>
        <taxon>Xylariomycetidae</taxon>
        <taxon>Amphisphaeriales</taxon>
        <taxon>Sporocadaceae</taxon>
        <taxon>Pestalotiopsis</taxon>
    </lineage>
</organism>
<dbReference type="Gene3D" id="3.40.50.1820">
    <property type="entry name" value="alpha/beta hydrolase"/>
    <property type="match status" value="1"/>
</dbReference>
<dbReference type="eggNOG" id="ENOG502SNDZ">
    <property type="taxonomic scope" value="Eukaryota"/>
</dbReference>
<evidence type="ECO:0000313" key="2">
    <source>
        <dbReference type="EMBL" id="ETS85801.1"/>
    </source>
</evidence>
<dbReference type="OrthoDB" id="5376804at2759"/>
<dbReference type="RefSeq" id="XP_007830598.1">
    <property type="nucleotide sequence ID" value="XM_007832407.1"/>
</dbReference>